<reference evidence="3" key="1">
    <citation type="submission" date="2016-11" db="UniProtKB">
        <authorList>
            <consortium name="WormBaseParasite"/>
        </authorList>
    </citation>
    <scope>IDENTIFICATION</scope>
</reference>
<keyword evidence="2" id="KW-1185">Reference proteome</keyword>
<sequence length="149" mass="16305">ATLLVFGQGHRRADLAHQLGAIAQEEIQQVQHDAEAHQELERALPEAERLGGEELAALHRALGDLVAQALQIPHAQAFQAMLGHSGQHVLEALDVAGDIQLAALDVLVQRGAFLNQQRADDDHRQNRDQQAHQQRDARCQVAPPAQAQQ</sequence>
<accession>A0A1I8AD83</accession>
<organism evidence="2 3">
    <name type="scientific">Steinernema glaseri</name>
    <dbReference type="NCBI Taxonomy" id="37863"/>
    <lineage>
        <taxon>Eukaryota</taxon>
        <taxon>Metazoa</taxon>
        <taxon>Ecdysozoa</taxon>
        <taxon>Nematoda</taxon>
        <taxon>Chromadorea</taxon>
        <taxon>Rhabditida</taxon>
        <taxon>Tylenchina</taxon>
        <taxon>Panagrolaimomorpha</taxon>
        <taxon>Strongyloidoidea</taxon>
        <taxon>Steinernematidae</taxon>
        <taxon>Steinernema</taxon>
    </lineage>
</organism>
<dbReference type="WBParaSite" id="L893_g4250.t1">
    <property type="protein sequence ID" value="L893_g4250.t1"/>
    <property type="gene ID" value="L893_g4250"/>
</dbReference>
<proteinExistence type="predicted"/>
<dbReference type="Proteomes" id="UP000095287">
    <property type="component" value="Unplaced"/>
</dbReference>
<evidence type="ECO:0000313" key="2">
    <source>
        <dbReference type="Proteomes" id="UP000095287"/>
    </source>
</evidence>
<dbReference type="AlphaFoldDB" id="A0A1I8AD83"/>
<evidence type="ECO:0000256" key="1">
    <source>
        <dbReference type="SAM" id="MobiDB-lite"/>
    </source>
</evidence>
<name>A0A1I8AD83_9BILA</name>
<feature type="compositionally biased region" description="Basic and acidic residues" evidence="1">
    <location>
        <begin position="118"/>
        <end position="138"/>
    </location>
</feature>
<evidence type="ECO:0000313" key="3">
    <source>
        <dbReference type="WBParaSite" id="L893_g4250.t1"/>
    </source>
</evidence>
<protein>
    <submittedName>
        <fullName evidence="3">MgtE_N domain-containing protein</fullName>
    </submittedName>
</protein>
<feature type="region of interest" description="Disordered" evidence="1">
    <location>
        <begin position="117"/>
        <end position="149"/>
    </location>
</feature>